<evidence type="ECO:0000313" key="2">
    <source>
        <dbReference type="Proteomes" id="UP001438953"/>
    </source>
</evidence>
<comment type="caution">
    <text evidence="1">The sequence shown here is derived from an EMBL/GenBank/DDBJ whole genome shotgun (WGS) entry which is preliminary data.</text>
</comment>
<gene>
    <name evidence="1" type="ORF">VSX56_19535</name>
</gene>
<dbReference type="RefSeq" id="WP_350939242.1">
    <property type="nucleotide sequence ID" value="NZ_JAYWLC010000038.1"/>
</dbReference>
<name>A0ABV1SM31_9RHOB</name>
<reference evidence="1 2" key="1">
    <citation type="submission" date="2024-06" db="EMBL/GenBank/DDBJ databases">
        <title>Thioclava kandeliae sp. nov. from a rhizosphere soil sample of Kandelia candel in a mangrove.</title>
        <authorList>
            <person name="Mu T."/>
        </authorList>
    </citation>
    <scope>NUCLEOTIDE SEQUENCE [LARGE SCALE GENOMIC DNA]</scope>
    <source>
        <strain evidence="1 2">CPCC 100088</strain>
    </source>
</reference>
<accession>A0ABV1SM31</accession>
<dbReference type="Proteomes" id="UP001438953">
    <property type="component" value="Unassembled WGS sequence"/>
</dbReference>
<keyword evidence="2" id="KW-1185">Reference proteome</keyword>
<evidence type="ECO:0000313" key="1">
    <source>
        <dbReference type="EMBL" id="MER5173950.1"/>
    </source>
</evidence>
<proteinExistence type="predicted"/>
<protein>
    <submittedName>
        <fullName evidence="1">Uncharacterized protein</fullName>
    </submittedName>
</protein>
<dbReference type="EMBL" id="JAYWLC010000038">
    <property type="protein sequence ID" value="MER5173950.1"/>
    <property type="molecule type" value="Genomic_DNA"/>
</dbReference>
<organism evidence="1 2">
    <name type="scientific">Thioclava kandeliae</name>
    <dbReference type="NCBI Taxonomy" id="3070818"/>
    <lineage>
        <taxon>Bacteria</taxon>
        <taxon>Pseudomonadati</taxon>
        <taxon>Pseudomonadota</taxon>
        <taxon>Alphaproteobacteria</taxon>
        <taxon>Rhodobacterales</taxon>
        <taxon>Paracoccaceae</taxon>
        <taxon>Thioclava</taxon>
    </lineage>
</organism>
<sequence>MPVRTLIAGAVLLLITAVSFGAGWSAQGWRLGAQLAAKQAAWDAEKSAALLAERRRTAEAIKKTNAANAALAEAERALTIAHGERDTARRKLIDEFEADPDLSGPGIPAGRLQSILDHWAGGGR</sequence>